<name>A0A5N6MKX1_9ASTR</name>
<feature type="coiled-coil region" evidence="1">
    <location>
        <begin position="155"/>
        <end position="210"/>
    </location>
</feature>
<protein>
    <submittedName>
        <fullName evidence="3">Uncharacterized protein</fullName>
    </submittedName>
</protein>
<dbReference type="Proteomes" id="UP000326396">
    <property type="component" value="Linkage Group LG5"/>
</dbReference>
<gene>
    <name evidence="3" type="ORF">E3N88_29981</name>
</gene>
<dbReference type="SUPFAM" id="SSF57997">
    <property type="entry name" value="Tropomyosin"/>
    <property type="match status" value="1"/>
</dbReference>
<dbReference type="EMBL" id="SZYD01000015">
    <property type="protein sequence ID" value="KAD3640758.1"/>
    <property type="molecule type" value="Genomic_DNA"/>
</dbReference>
<evidence type="ECO:0000256" key="1">
    <source>
        <dbReference type="SAM" id="Coils"/>
    </source>
</evidence>
<accession>A0A5N6MKX1</accession>
<keyword evidence="4" id="KW-1185">Reference proteome</keyword>
<proteinExistence type="predicted"/>
<dbReference type="AlphaFoldDB" id="A0A5N6MKX1"/>
<evidence type="ECO:0000256" key="2">
    <source>
        <dbReference type="SAM" id="MobiDB-lite"/>
    </source>
</evidence>
<feature type="region of interest" description="Disordered" evidence="2">
    <location>
        <begin position="280"/>
        <end position="320"/>
    </location>
</feature>
<dbReference type="Gene3D" id="1.20.5.340">
    <property type="match status" value="1"/>
</dbReference>
<organism evidence="3 4">
    <name type="scientific">Mikania micrantha</name>
    <name type="common">bitter vine</name>
    <dbReference type="NCBI Taxonomy" id="192012"/>
    <lineage>
        <taxon>Eukaryota</taxon>
        <taxon>Viridiplantae</taxon>
        <taxon>Streptophyta</taxon>
        <taxon>Embryophyta</taxon>
        <taxon>Tracheophyta</taxon>
        <taxon>Spermatophyta</taxon>
        <taxon>Magnoliopsida</taxon>
        <taxon>eudicotyledons</taxon>
        <taxon>Gunneridae</taxon>
        <taxon>Pentapetalae</taxon>
        <taxon>asterids</taxon>
        <taxon>campanulids</taxon>
        <taxon>Asterales</taxon>
        <taxon>Asteraceae</taxon>
        <taxon>Asteroideae</taxon>
        <taxon>Heliantheae alliance</taxon>
        <taxon>Eupatorieae</taxon>
        <taxon>Mikania</taxon>
    </lineage>
</organism>
<sequence length="320" mass="35871">MKKNVYGTWRLIRFCQQMLPTKTKSDFLRLAFRYTYLVKSRFENWDVSIMKESISKNVALTPDICCDFPLDYKGWNPDPQLKEGWQAPKLTLSKIHINQEYKGESFASFLRSLDLCSSSPEQRTVPTLVARVARHDHQLHQVRSHIDTAPSNTTVRALEYRVQILEGQVLTMEEEHYLDDQALHTMHARLSSIEEDISTMRQRLTTMEHKALTAEQQLATSESRAESATALAIVFLLLASVAAQTNAFSKTPQQMKSAAIEQLVDQRVANAIADYEANRANGVGGSGTGGGGAGGSHTDGSGPDRGKRSKRVKWKSWTLN</sequence>
<comment type="caution">
    <text evidence="3">The sequence shown here is derived from an EMBL/GenBank/DDBJ whole genome shotgun (WGS) entry which is preliminary data.</text>
</comment>
<evidence type="ECO:0000313" key="4">
    <source>
        <dbReference type="Proteomes" id="UP000326396"/>
    </source>
</evidence>
<keyword evidence="1" id="KW-0175">Coiled coil</keyword>
<feature type="compositionally biased region" description="Gly residues" evidence="2">
    <location>
        <begin position="282"/>
        <end position="297"/>
    </location>
</feature>
<evidence type="ECO:0000313" key="3">
    <source>
        <dbReference type="EMBL" id="KAD3640758.1"/>
    </source>
</evidence>
<reference evidence="3 4" key="1">
    <citation type="submission" date="2019-05" db="EMBL/GenBank/DDBJ databases">
        <title>Mikania micrantha, genome provides insights into the molecular mechanism of rapid growth.</title>
        <authorList>
            <person name="Liu B."/>
        </authorList>
    </citation>
    <scope>NUCLEOTIDE SEQUENCE [LARGE SCALE GENOMIC DNA]</scope>
    <source>
        <strain evidence="3">NLD-2019</strain>
        <tissue evidence="3">Leaf</tissue>
    </source>
</reference>